<dbReference type="GO" id="GO:0003676">
    <property type="term" value="F:nucleic acid binding"/>
    <property type="evidence" value="ECO:0007669"/>
    <property type="project" value="InterPro"/>
</dbReference>
<feature type="domain" description="Helicase C-terminal" evidence="17">
    <location>
        <begin position="761"/>
        <end position="960"/>
    </location>
</feature>
<dbReference type="GO" id="GO:0005682">
    <property type="term" value="C:U5 snRNP"/>
    <property type="evidence" value="ECO:0007669"/>
    <property type="project" value="UniProtKB-ARBA"/>
</dbReference>
<dbReference type="InterPro" id="IPR036388">
    <property type="entry name" value="WH-like_DNA-bd_sf"/>
</dbReference>
<evidence type="ECO:0000256" key="4">
    <source>
        <dbReference type="ARBA" id="ARBA00022664"/>
    </source>
</evidence>
<dbReference type="FunFam" id="1.10.150.20:FF:000004">
    <property type="entry name" value="U5 small nuclear ribonucleoprotein helicase"/>
    <property type="match status" value="1"/>
</dbReference>
<dbReference type="InParanoid" id="A0A0D2X319"/>
<sequence length="2031" mass="225337">MADQRERNAQYDYKANSNLVLQADRSLIGRARQEPSSEVQSLVGKLTNTRMGDKVLKSKPERPNAAAAAKRDAKATSASGGAGRGVMTAEELRGQVQSNASVLTHLADDMHGLDYRPRTKETRATYASILSVMQSHLGDQERRVLCGAADEVLAALKDERKTDPQRKREIESLLGSVSSERFSQLVSLGKQITDYNVENAGGATDLSGDRMDTGEGVTDESVAVVFDDEDEAEEDGLADVAVGAEDVDDDDDDELDGANGADGRMSDGAGLNGAGTLGASGATSGASANGKSAAQQLALDKDYVDPRTIDAFWLQRELAKFYTDAVDAQRISEEVFGVLQHSADDRECENRLVLLLDYDKFDLIRILRKNRLAIVYTTQYRRAVSDEQRQELEAAMSANPALFSVLRALTGLDAGGASSTAAAAGGSDATAMDTSTGPSSSAAAGPSASATAGASATARQALDLESLAFPDGAHTMTNKQCKLPDGSVQKTYPGYEEVRIPPLTHKPFADNEKLVNIEELPEWARGAFPKFKSLNRIQSRIYPAAMHRDENLLVCAPTGAGKTNVAMLCILREIGRNLNPDGSVNLDAFKIIYVAPMKSLVQEMVGNFSNRLNEAYGIKVAELTGDAQLSKDQIAETQVIVCTPEKWDVITRKGGERSFTNLVSLIIIDEVHLLHDERGAVLESIVARTIRQIESTQERVRIVGLSATLPNYEDVAAFLRVDLTTGLFYFDNSYRPVPLEQHYVGITEKKAIKRYLLMNQIVYNKIIELKDPTQQVIVFVHSRKETAKTARALRDLCIENDTLGRFVRDDSPSTEVLRSEAENCKNTDLKELLPYGFAIHHAGMNRADRTLVEELFADRHIPVLISTATLAWGVNLPAHRVIIKGTQIYNPEKGRWVELSSMDVMQMIGRAGRPQFDDRGEGVLITSHDELQFYLSLLNQQLPIESQLVSHLPDSLNAEIVLGTIASVKDAVAWLGYTYLFVRMMRAPAVYGITPEMLAADPNLEAYRADLIHAAAVQLDKCGLTRYDRRTGALQATDLGRIASHYYCTSETMAKYNSLLKPSLTDIELFRVFSVSSEFKYITIREEEKLELQKLMEVVPIPVKESIEEPTAKVNVLLQAYISQLKLDGFALVTDMVYISQSAGRLVRAIHEICLKRGWAQLADRALTLCKMVDWRMWQTMSPLRQFSKIPEEIIKKIEMRNFPWQRMFDLSPEQLAEHIKAPKMGKSLHKYVHQFPKLEVSAHFQPITRSTLRIELSITKDFVWDEKTHGTAQPFWILVEDADGETLLHYEPFLLRARSADREHPVSFYVPLFEPMAPQYFVRIVVPSRDVCSRMRYISSQLERPIRILALSASLSDAKDVGQWLGASQSNIFNFHPNVRPLPLDLQVRGFNIAHTATRLISMAKTAYTTIVEHSPSKPVLVFAPSRKQTQATALDLVNYAVAEGIAEARAAAAAAIKAGGNAAATAAAEPRRRFLHVTPDALAPHLGTITNELLREALSNGVGFYHEGLSMTERQTVRGLYEVGAIQVLVVVRELCWSLGLSARLVIIYDTQFYEGRENRYVNYPVADVLQMTGAANSPSSDSGVCVILCQSTKKDFFKRFLQDPLPVESYLNHYLHDHFNAEIVTRTIEDKQDAVDYLTWTLMYRRMTQNPNFYSLTGVTNRHLSDHLSELVENTLSDLQQSKCLAIGEDENSITPLNLGIIAAFYSINYATIELFSTSLTAKTKLKGLIEIVASAAEYDLLPVRHREDVVLRQLSQRVPNRLANPQFNEPHVKANMLLQAHFSRLQLPAELQGDQETVLPKAILLIQACVDVLSSSSWLSPAIAAMELSQMVVQAQWDKDSVLKQLPHFTNEVVQRCQAAGIKTVFDVMDMEDDQRNDLLRMSNKQMEAVAAFCNRYPNIDLTFELADAENLVAGEPASLSVNLERVDEESDDIGPVIAPFYPVKKPESWWVVLGDSATNTLLAIKRVTLKRAAKLKLDFNAPSNGGSHVLKLSFMCDSYLGCDQEYDVPVVVRPSVETEESAMQIE</sequence>
<dbReference type="Pfam" id="PF18149">
    <property type="entry name" value="Helicase_PWI"/>
    <property type="match status" value="1"/>
</dbReference>
<keyword evidence="6" id="KW-0677">Repeat</keyword>
<evidence type="ECO:0000256" key="9">
    <source>
        <dbReference type="ARBA" id="ARBA00022806"/>
    </source>
</evidence>
<dbReference type="Pfam" id="PF23445">
    <property type="entry name" value="WHD_SNRNP200"/>
    <property type="match status" value="2"/>
</dbReference>
<keyword evidence="12" id="KW-0539">Nucleus</keyword>
<dbReference type="GO" id="GO:0016787">
    <property type="term" value="F:hydrolase activity"/>
    <property type="evidence" value="ECO:0007669"/>
    <property type="project" value="UniProtKB-KW"/>
</dbReference>
<reference evidence="19" key="1">
    <citation type="submission" date="2011-02" db="EMBL/GenBank/DDBJ databases">
        <title>The Genome Sequence of Capsaspora owczarzaki ATCC 30864.</title>
        <authorList>
            <person name="Russ C."/>
            <person name="Cuomo C."/>
            <person name="Burger G."/>
            <person name="Gray M.W."/>
            <person name="Holland P.W.H."/>
            <person name="King N."/>
            <person name="Lang F.B.F."/>
            <person name="Roger A.J."/>
            <person name="Ruiz-Trillo I."/>
            <person name="Young S.K."/>
            <person name="Zeng Q."/>
            <person name="Gargeya S."/>
            <person name="Alvarado L."/>
            <person name="Berlin A."/>
            <person name="Chapman S.B."/>
            <person name="Chen Z."/>
            <person name="Freedman E."/>
            <person name="Gellesch M."/>
            <person name="Goldberg J."/>
            <person name="Griggs A."/>
            <person name="Gujja S."/>
            <person name="Heilman E."/>
            <person name="Heiman D."/>
            <person name="Howarth C."/>
            <person name="Mehta T."/>
            <person name="Neiman D."/>
            <person name="Pearson M."/>
            <person name="Roberts A."/>
            <person name="Saif S."/>
            <person name="Shea T."/>
            <person name="Shenoy N."/>
            <person name="Sisk P."/>
            <person name="Stolte C."/>
            <person name="Sykes S."/>
            <person name="White J."/>
            <person name="Yandava C."/>
            <person name="Haas B."/>
            <person name="Nusbaum C."/>
            <person name="Birren B."/>
        </authorList>
    </citation>
    <scope>NUCLEOTIDE SEQUENCE</scope>
    <source>
        <strain evidence="19">ATCC 30864</strain>
    </source>
</reference>
<feature type="compositionally biased region" description="Polar residues" evidence="15">
    <location>
        <begin position="34"/>
        <end position="50"/>
    </location>
</feature>
<protein>
    <recommendedName>
        <fullName evidence="13">U5 small nuclear ribonucleoprotein 200 kDa helicase</fullName>
        <ecNumber evidence="3">3.6.4.13</ecNumber>
    </recommendedName>
</protein>
<dbReference type="CDD" id="cd18795">
    <property type="entry name" value="SF2_C_Ski2"/>
    <property type="match status" value="1"/>
</dbReference>
<evidence type="ECO:0000313" key="18">
    <source>
        <dbReference type="EMBL" id="KJE93539.1"/>
    </source>
</evidence>
<dbReference type="eggNOG" id="KOG0951">
    <property type="taxonomic scope" value="Eukaryota"/>
</dbReference>
<proteinExistence type="inferred from homology"/>
<dbReference type="FunFam" id="2.60.40.150:FF:000133">
    <property type="entry name" value="Pre-mRNA splicing helicase, putative"/>
    <property type="match status" value="1"/>
</dbReference>
<dbReference type="PhylomeDB" id="A0A0D2X319"/>
<keyword evidence="7" id="KW-0547">Nucleotide-binding</keyword>
<dbReference type="Gene3D" id="1.10.10.10">
    <property type="entry name" value="Winged helix-like DNA-binding domain superfamily/Winged helix DNA-binding domain"/>
    <property type="match status" value="2"/>
</dbReference>
<dbReference type="InterPro" id="IPR027417">
    <property type="entry name" value="P-loop_NTPase"/>
</dbReference>
<dbReference type="InterPro" id="IPR004179">
    <property type="entry name" value="Sec63-dom"/>
</dbReference>
<comment type="subcellular location">
    <subcellularLocation>
        <location evidence="1">Nucleus</location>
    </subcellularLocation>
</comment>
<evidence type="ECO:0000256" key="14">
    <source>
        <dbReference type="ARBA" id="ARBA00047984"/>
    </source>
</evidence>
<dbReference type="Gene3D" id="3.40.50.300">
    <property type="entry name" value="P-loop containing nucleotide triphosphate hydrolases"/>
    <property type="match status" value="4"/>
</dbReference>
<dbReference type="InterPro" id="IPR036390">
    <property type="entry name" value="WH_DNA-bd_sf"/>
</dbReference>
<dbReference type="InterPro" id="IPR035892">
    <property type="entry name" value="C2_domain_sf"/>
</dbReference>
<evidence type="ECO:0000256" key="2">
    <source>
        <dbReference type="ARBA" id="ARBA00010140"/>
    </source>
</evidence>
<dbReference type="Gene3D" id="1.10.150.20">
    <property type="entry name" value="5' to 3' exonuclease, C-terminal subdomain"/>
    <property type="match status" value="2"/>
</dbReference>
<dbReference type="FunFam" id="1.10.10.10:FF:000012">
    <property type="entry name" value="U5 small nuclear ribonucleoprotein helicase"/>
    <property type="match status" value="1"/>
</dbReference>
<keyword evidence="11" id="KW-0508">mRNA splicing</keyword>
<dbReference type="Pfam" id="PF00271">
    <property type="entry name" value="Helicase_C"/>
    <property type="match status" value="1"/>
</dbReference>
<feature type="region of interest" description="Disordered" evidence="15">
    <location>
        <begin position="420"/>
        <end position="448"/>
    </location>
</feature>
<evidence type="ECO:0000256" key="1">
    <source>
        <dbReference type="ARBA" id="ARBA00004123"/>
    </source>
</evidence>
<dbReference type="FunFam" id="1.10.10.10:FF:000024">
    <property type="entry name" value="U5 small nuclear ribonucleoprotein helicase"/>
    <property type="match status" value="1"/>
</dbReference>
<evidence type="ECO:0000256" key="5">
    <source>
        <dbReference type="ARBA" id="ARBA00022728"/>
    </source>
</evidence>
<dbReference type="EMBL" id="KE346365">
    <property type="protein sequence ID" value="KJE93539.1"/>
    <property type="molecule type" value="Genomic_DNA"/>
</dbReference>
<dbReference type="STRING" id="595528.A0A0D2X319"/>
<dbReference type="InterPro" id="IPR014001">
    <property type="entry name" value="Helicase_ATP-bd"/>
</dbReference>
<dbReference type="FunFam" id="1.10.150.20:FF:000013">
    <property type="entry name" value="U5 small nuclear ribonucleoprotein kDa helicase"/>
    <property type="match status" value="1"/>
</dbReference>
<keyword evidence="8" id="KW-0378">Hydrolase</keyword>
<dbReference type="SMART" id="SM00382">
    <property type="entry name" value="AAA"/>
    <property type="match status" value="1"/>
</dbReference>
<dbReference type="FunFam" id="1.10.3380.10:FF:000001">
    <property type="entry name" value="U5 small nuclear ribonucleoprotein helicase"/>
    <property type="match status" value="1"/>
</dbReference>
<dbReference type="FunCoup" id="A0A0D2X319">
    <property type="interactions" value="809"/>
</dbReference>
<evidence type="ECO:0000256" key="3">
    <source>
        <dbReference type="ARBA" id="ARBA00012552"/>
    </source>
</evidence>
<dbReference type="CDD" id="cd18019">
    <property type="entry name" value="DEXHc_Brr2_1"/>
    <property type="match status" value="1"/>
</dbReference>
<dbReference type="SMART" id="SM00487">
    <property type="entry name" value="DEXDc"/>
    <property type="match status" value="1"/>
</dbReference>
<dbReference type="SUPFAM" id="SSF81296">
    <property type="entry name" value="E set domains"/>
    <property type="match status" value="2"/>
</dbReference>
<dbReference type="PANTHER" id="PTHR47961">
    <property type="entry name" value="DNA POLYMERASE THETA, PUTATIVE (AFU_ORTHOLOGUE AFUA_1G05260)-RELATED"/>
    <property type="match status" value="1"/>
</dbReference>
<gene>
    <name evidence="18" type="ORF">CAOG_009761</name>
</gene>
<dbReference type="InterPro" id="IPR041094">
    <property type="entry name" value="Brr2_helicase_PWI"/>
</dbReference>
<dbReference type="FunFam" id="3.40.50.300:FF:003287">
    <property type="entry name" value="U5 small nuclear ribonucleoprotein 200 kDa helicase"/>
    <property type="match status" value="1"/>
</dbReference>
<dbReference type="PROSITE" id="PS51194">
    <property type="entry name" value="HELICASE_CTER"/>
    <property type="match status" value="1"/>
</dbReference>
<dbReference type="GO" id="GO:0003724">
    <property type="term" value="F:RNA helicase activity"/>
    <property type="evidence" value="ECO:0007669"/>
    <property type="project" value="UniProtKB-EC"/>
</dbReference>
<evidence type="ECO:0000313" key="19">
    <source>
        <dbReference type="Proteomes" id="UP000008743"/>
    </source>
</evidence>
<keyword evidence="19" id="KW-1185">Reference proteome</keyword>
<dbReference type="GO" id="GO:0005681">
    <property type="term" value="C:spliceosomal complex"/>
    <property type="evidence" value="ECO:0007669"/>
    <property type="project" value="UniProtKB-KW"/>
</dbReference>
<feature type="region of interest" description="Disordered" evidence="15">
    <location>
        <begin position="31"/>
        <end position="84"/>
    </location>
</feature>
<dbReference type="FunFam" id="1.10.3380.10:FF:000002">
    <property type="entry name" value="Activating signal cointegrator 1 complex subunit 3"/>
    <property type="match status" value="1"/>
</dbReference>
<dbReference type="Pfam" id="PF02889">
    <property type="entry name" value="Sec63"/>
    <property type="match status" value="2"/>
</dbReference>
<keyword evidence="10" id="KW-0067">ATP-binding</keyword>
<dbReference type="GO" id="GO:0000712">
    <property type="term" value="P:resolution of meiotic recombination intermediates"/>
    <property type="evidence" value="ECO:0007669"/>
    <property type="project" value="TreeGrafter"/>
</dbReference>
<dbReference type="EC" id="3.6.4.13" evidence="3"/>
<feature type="domain" description="Helicase ATP-binding" evidence="16">
    <location>
        <begin position="543"/>
        <end position="727"/>
    </location>
</feature>
<dbReference type="GO" id="GO:0005524">
    <property type="term" value="F:ATP binding"/>
    <property type="evidence" value="ECO:0007669"/>
    <property type="project" value="UniProtKB-KW"/>
</dbReference>
<evidence type="ECO:0000259" key="16">
    <source>
        <dbReference type="PROSITE" id="PS51192"/>
    </source>
</evidence>
<comment type="similarity">
    <text evidence="2">Belongs to the helicase family. SKI2 subfamily.</text>
</comment>
<dbReference type="GO" id="GO:0000393">
    <property type="term" value="P:spliceosomal conformational changes to generate catalytic conformation"/>
    <property type="evidence" value="ECO:0007669"/>
    <property type="project" value="UniProtKB-ARBA"/>
</dbReference>
<dbReference type="PANTHER" id="PTHR47961:SF4">
    <property type="entry name" value="ACTIVATING SIGNAL COINTEGRATOR 1 COMPLEX SUBUNIT 3"/>
    <property type="match status" value="1"/>
</dbReference>
<feature type="compositionally biased region" description="Basic and acidic residues" evidence="15">
    <location>
        <begin position="51"/>
        <end position="62"/>
    </location>
</feature>
<dbReference type="InterPro" id="IPR048863">
    <property type="entry name" value="BRR2_plug"/>
</dbReference>
<dbReference type="Pfam" id="PF21188">
    <property type="entry name" value="BRR2_plug"/>
    <property type="match status" value="1"/>
</dbReference>
<keyword evidence="5" id="KW-0747">Spliceosome</keyword>
<dbReference type="GO" id="GO:0003678">
    <property type="term" value="F:DNA helicase activity"/>
    <property type="evidence" value="ECO:0007669"/>
    <property type="project" value="TreeGrafter"/>
</dbReference>
<dbReference type="SUPFAM" id="SSF52540">
    <property type="entry name" value="P-loop containing nucleoside triphosphate hydrolases"/>
    <property type="match status" value="3"/>
</dbReference>
<dbReference type="FunFam" id="2.60.40.150:FF:000004">
    <property type="entry name" value="RNA helicase, activating signal cointegrator 1"/>
    <property type="match status" value="1"/>
</dbReference>
<dbReference type="FunFam" id="3.40.50.300:FF:000062">
    <property type="entry name" value="U5 small nuclear ribonucleoprotein helicase"/>
    <property type="match status" value="1"/>
</dbReference>
<evidence type="ECO:0000256" key="10">
    <source>
        <dbReference type="ARBA" id="ARBA00022840"/>
    </source>
</evidence>
<evidence type="ECO:0000259" key="17">
    <source>
        <dbReference type="PROSITE" id="PS51194"/>
    </source>
</evidence>
<evidence type="ECO:0000256" key="11">
    <source>
        <dbReference type="ARBA" id="ARBA00023187"/>
    </source>
</evidence>
<dbReference type="InterPro" id="IPR057842">
    <property type="entry name" value="WH_MER3"/>
</dbReference>
<dbReference type="OrthoDB" id="5575at2759"/>
<evidence type="ECO:0000256" key="15">
    <source>
        <dbReference type="SAM" id="MobiDB-lite"/>
    </source>
</evidence>
<keyword evidence="4" id="KW-0507">mRNA processing</keyword>
<feature type="region of interest" description="Disordered" evidence="15">
    <location>
        <begin position="225"/>
        <end position="269"/>
    </location>
</feature>
<evidence type="ECO:0000256" key="12">
    <source>
        <dbReference type="ARBA" id="ARBA00023242"/>
    </source>
</evidence>
<dbReference type="FunFam" id="3.40.50.300:FF:000368">
    <property type="entry name" value="U5 small nuclear ribonucleoprotein 200 kDa helicase"/>
    <property type="match status" value="1"/>
</dbReference>
<dbReference type="Proteomes" id="UP000008743">
    <property type="component" value="Unassembled WGS sequence"/>
</dbReference>
<dbReference type="SMART" id="SM00973">
    <property type="entry name" value="Sec63"/>
    <property type="match status" value="2"/>
</dbReference>
<evidence type="ECO:0000256" key="13">
    <source>
        <dbReference type="ARBA" id="ARBA00034541"/>
    </source>
</evidence>
<evidence type="ECO:0000256" key="8">
    <source>
        <dbReference type="ARBA" id="ARBA00022801"/>
    </source>
</evidence>
<dbReference type="SMART" id="SM00490">
    <property type="entry name" value="HELICc"/>
    <property type="match status" value="1"/>
</dbReference>
<dbReference type="Gene3D" id="2.60.40.150">
    <property type="entry name" value="C2 domain"/>
    <property type="match status" value="2"/>
</dbReference>
<organism evidence="18 19">
    <name type="scientific">Capsaspora owczarzaki (strain ATCC 30864)</name>
    <dbReference type="NCBI Taxonomy" id="595528"/>
    <lineage>
        <taxon>Eukaryota</taxon>
        <taxon>Filasterea</taxon>
        <taxon>Capsaspora</taxon>
    </lineage>
</organism>
<dbReference type="InterPro" id="IPR014756">
    <property type="entry name" value="Ig_E-set"/>
</dbReference>
<dbReference type="Pfam" id="PF00270">
    <property type="entry name" value="DEAD"/>
    <property type="match status" value="1"/>
</dbReference>
<dbReference type="SUPFAM" id="SSF46785">
    <property type="entry name" value="Winged helix' DNA-binding domain"/>
    <property type="match status" value="2"/>
</dbReference>
<evidence type="ECO:0000256" key="6">
    <source>
        <dbReference type="ARBA" id="ARBA00022737"/>
    </source>
</evidence>
<feature type="compositionally biased region" description="Acidic residues" evidence="15">
    <location>
        <begin position="226"/>
        <end position="237"/>
    </location>
</feature>
<dbReference type="InterPro" id="IPR003593">
    <property type="entry name" value="AAA+_ATPase"/>
</dbReference>
<accession>A0A0D2X319</accession>
<dbReference type="PIRSF" id="PIRSF039073">
    <property type="entry name" value="BRR2"/>
    <property type="match status" value="1"/>
</dbReference>
<keyword evidence="9" id="KW-0347">Helicase</keyword>
<dbReference type="PROSITE" id="PS51192">
    <property type="entry name" value="HELICASE_ATP_BIND_1"/>
    <property type="match status" value="1"/>
</dbReference>
<feature type="compositionally biased region" description="Acidic residues" evidence="15">
    <location>
        <begin position="245"/>
        <end position="256"/>
    </location>
</feature>
<dbReference type="InterPro" id="IPR050474">
    <property type="entry name" value="Hel308_SKI2-like"/>
</dbReference>
<evidence type="ECO:0000256" key="7">
    <source>
        <dbReference type="ARBA" id="ARBA00022741"/>
    </source>
</evidence>
<dbReference type="InterPro" id="IPR011545">
    <property type="entry name" value="DEAD/DEAH_box_helicase_dom"/>
</dbReference>
<dbReference type="InterPro" id="IPR001650">
    <property type="entry name" value="Helicase_C-like"/>
</dbReference>
<dbReference type="SUPFAM" id="SSF158702">
    <property type="entry name" value="Sec63 N-terminal domain-like"/>
    <property type="match status" value="2"/>
</dbReference>
<dbReference type="Gene3D" id="1.10.3380.10">
    <property type="entry name" value="Sec63 N-terminal domain-like domain"/>
    <property type="match status" value="2"/>
</dbReference>
<comment type="catalytic activity">
    <reaction evidence="14">
        <text>ATP + H2O = ADP + phosphate + H(+)</text>
        <dbReference type="Rhea" id="RHEA:13065"/>
        <dbReference type="ChEBI" id="CHEBI:15377"/>
        <dbReference type="ChEBI" id="CHEBI:15378"/>
        <dbReference type="ChEBI" id="CHEBI:30616"/>
        <dbReference type="ChEBI" id="CHEBI:43474"/>
        <dbReference type="ChEBI" id="CHEBI:456216"/>
        <dbReference type="EC" id="3.6.4.13"/>
    </reaction>
</comment>
<name>A0A0D2X319_CAPO3</name>